<feature type="compositionally biased region" description="Basic and acidic residues" evidence="1">
    <location>
        <begin position="57"/>
        <end position="75"/>
    </location>
</feature>
<name>A0A7K3WY66_9FLAO</name>
<dbReference type="EMBL" id="JAAGVY010000083">
    <property type="protein sequence ID" value="NEN25802.1"/>
    <property type="molecule type" value="Genomic_DNA"/>
</dbReference>
<accession>A0A7K3WY66</accession>
<evidence type="ECO:0008006" key="4">
    <source>
        <dbReference type="Google" id="ProtNLM"/>
    </source>
</evidence>
<comment type="caution">
    <text evidence="2">The sequence shown here is derived from an EMBL/GenBank/DDBJ whole genome shotgun (WGS) entry which is preliminary data.</text>
</comment>
<proteinExistence type="predicted"/>
<gene>
    <name evidence="2" type="ORF">G3O08_20135</name>
</gene>
<reference evidence="2 3" key="1">
    <citation type="submission" date="2020-02" db="EMBL/GenBank/DDBJ databases">
        <title>Out from the shadows clarifying the taxonomy of the family Cryomorphaceae and related taxa by utilizing the GTDB taxonomic framework.</title>
        <authorList>
            <person name="Bowman J.P."/>
        </authorList>
    </citation>
    <scope>NUCLEOTIDE SEQUENCE [LARGE SCALE GENOMIC DNA]</scope>
    <source>
        <strain evidence="2 3">QSSC 1-22</strain>
    </source>
</reference>
<protein>
    <recommendedName>
        <fullName evidence="4">Addiction module antitoxin</fullName>
    </recommendedName>
</protein>
<dbReference type="AlphaFoldDB" id="A0A7K3WY66"/>
<evidence type="ECO:0000313" key="2">
    <source>
        <dbReference type="EMBL" id="NEN25802.1"/>
    </source>
</evidence>
<evidence type="ECO:0000256" key="1">
    <source>
        <dbReference type="SAM" id="MobiDB-lite"/>
    </source>
</evidence>
<dbReference type="RefSeq" id="WP_163287247.1">
    <property type="nucleotide sequence ID" value="NZ_JAAGVY010000083.1"/>
</dbReference>
<evidence type="ECO:0000313" key="3">
    <source>
        <dbReference type="Proteomes" id="UP000486602"/>
    </source>
</evidence>
<feature type="region of interest" description="Disordered" evidence="1">
    <location>
        <begin position="53"/>
        <end position="75"/>
    </location>
</feature>
<organism evidence="2 3">
    <name type="scientific">Cryomorpha ignava</name>
    <dbReference type="NCBI Taxonomy" id="101383"/>
    <lineage>
        <taxon>Bacteria</taxon>
        <taxon>Pseudomonadati</taxon>
        <taxon>Bacteroidota</taxon>
        <taxon>Flavobacteriia</taxon>
        <taxon>Flavobacteriales</taxon>
        <taxon>Cryomorphaceae</taxon>
        <taxon>Cryomorpha</taxon>
    </lineage>
</organism>
<sequence>MDIQLEKAAIIKRFEQINDEYLVKAFKNLLDYALRKEEEDAMLEASISKGLSQSKNGEVRPHNEVMEGLRQKYKE</sequence>
<keyword evidence="3" id="KW-1185">Reference proteome</keyword>
<dbReference type="Proteomes" id="UP000486602">
    <property type="component" value="Unassembled WGS sequence"/>
</dbReference>